<comment type="caution">
    <text evidence="2">The sequence shown here is derived from an EMBL/GenBank/DDBJ whole genome shotgun (WGS) entry which is preliminary data.</text>
</comment>
<accession>A0AB35L9J3</accession>
<evidence type="ECO:0000313" key="3">
    <source>
        <dbReference type="Proteomes" id="UP001162044"/>
    </source>
</evidence>
<evidence type="ECO:0000313" key="2">
    <source>
        <dbReference type="EMBL" id="MDH2304805.1"/>
    </source>
</evidence>
<keyword evidence="1" id="KW-1133">Transmembrane helix</keyword>
<dbReference type="Proteomes" id="UP001162044">
    <property type="component" value="Unassembled WGS sequence"/>
</dbReference>
<feature type="transmembrane region" description="Helical" evidence="1">
    <location>
        <begin position="33"/>
        <end position="52"/>
    </location>
</feature>
<name>A0AB35L9J3_PRORE</name>
<sequence>MKNEQGIEKNNAHISNELAVEVYRIGYESGLQVVKMLFLSNGGAVIALLALFGNVWNKSIPSEILMIFADSMLYFCVGLTLAIVTTAFAYINNILQGFISNIKISVTLLICMCLFGLSSAVFLILGIFKSYSAMSIYFS</sequence>
<proteinExistence type="predicted"/>
<keyword evidence="1" id="KW-0472">Membrane</keyword>
<protein>
    <submittedName>
        <fullName evidence="2">Uncharacterized protein</fullName>
    </submittedName>
</protein>
<dbReference type="EMBL" id="JARVQW010000001">
    <property type="protein sequence ID" value="MDH2304805.1"/>
    <property type="molecule type" value="Genomic_DNA"/>
</dbReference>
<feature type="transmembrane region" description="Helical" evidence="1">
    <location>
        <begin position="104"/>
        <end position="128"/>
    </location>
</feature>
<feature type="transmembrane region" description="Helical" evidence="1">
    <location>
        <begin position="72"/>
        <end position="92"/>
    </location>
</feature>
<dbReference type="AlphaFoldDB" id="A0AB35L9J3"/>
<keyword evidence="1" id="KW-0812">Transmembrane</keyword>
<dbReference type="RefSeq" id="WP_102140701.1">
    <property type="nucleotide sequence ID" value="NZ_CP139429.1"/>
</dbReference>
<reference evidence="2" key="1">
    <citation type="submission" date="2023-04" db="EMBL/GenBank/DDBJ databases">
        <authorList>
            <person name="Li W."/>
        </authorList>
    </citation>
    <scope>NUCLEOTIDE SEQUENCE</scope>
    <source>
        <strain evidence="2">QITACRE101</strain>
    </source>
</reference>
<evidence type="ECO:0000256" key="1">
    <source>
        <dbReference type="SAM" id="Phobius"/>
    </source>
</evidence>
<gene>
    <name evidence="2" type="ORF">QDQ51_05145</name>
</gene>
<reference evidence="2" key="2">
    <citation type="submission" date="2023-10" db="EMBL/GenBank/DDBJ databases">
        <title>Analysis of Resistance Genes of Carbapenem-resistant Providencia rettgeri.</title>
        <authorList>
            <person name="Liu M."/>
        </authorList>
    </citation>
    <scope>NUCLEOTIDE SEQUENCE</scope>
    <source>
        <strain evidence="2">QITACRE101</strain>
    </source>
</reference>
<organism evidence="2 3">
    <name type="scientific">Providencia rettgeri</name>
    <dbReference type="NCBI Taxonomy" id="587"/>
    <lineage>
        <taxon>Bacteria</taxon>
        <taxon>Pseudomonadati</taxon>
        <taxon>Pseudomonadota</taxon>
        <taxon>Gammaproteobacteria</taxon>
        <taxon>Enterobacterales</taxon>
        <taxon>Morganellaceae</taxon>
        <taxon>Providencia</taxon>
    </lineage>
</organism>